<dbReference type="EMBL" id="JADNRY010000012">
    <property type="protein sequence ID" value="KAF9074706.1"/>
    <property type="molecule type" value="Genomic_DNA"/>
</dbReference>
<evidence type="ECO:0000313" key="2">
    <source>
        <dbReference type="EMBL" id="KAF9074706.1"/>
    </source>
</evidence>
<evidence type="ECO:0000256" key="1">
    <source>
        <dbReference type="SAM" id="Phobius"/>
    </source>
</evidence>
<gene>
    <name evidence="2" type="ORF">BDP27DRAFT_148848</name>
</gene>
<dbReference type="AlphaFoldDB" id="A0A9P5PYB0"/>
<keyword evidence="1" id="KW-1133">Transmembrane helix</keyword>
<comment type="caution">
    <text evidence="2">The sequence shown here is derived from an EMBL/GenBank/DDBJ whole genome shotgun (WGS) entry which is preliminary data.</text>
</comment>
<keyword evidence="1" id="KW-0812">Transmembrane</keyword>
<proteinExistence type="predicted"/>
<protein>
    <submittedName>
        <fullName evidence="2">Uncharacterized protein</fullName>
    </submittedName>
</protein>
<accession>A0A9P5PYB0</accession>
<reference evidence="2" key="1">
    <citation type="submission" date="2020-11" db="EMBL/GenBank/DDBJ databases">
        <authorList>
            <consortium name="DOE Joint Genome Institute"/>
            <person name="Ahrendt S."/>
            <person name="Riley R."/>
            <person name="Andreopoulos W."/>
            <person name="Labutti K."/>
            <person name="Pangilinan J."/>
            <person name="Ruiz-Duenas F.J."/>
            <person name="Barrasa J.M."/>
            <person name="Sanchez-Garcia M."/>
            <person name="Camarero S."/>
            <person name="Miyauchi S."/>
            <person name="Serrano A."/>
            <person name="Linde D."/>
            <person name="Babiker R."/>
            <person name="Drula E."/>
            <person name="Ayuso-Fernandez I."/>
            <person name="Pacheco R."/>
            <person name="Padilla G."/>
            <person name="Ferreira P."/>
            <person name="Barriuso J."/>
            <person name="Kellner H."/>
            <person name="Castanera R."/>
            <person name="Alfaro M."/>
            <person name="Ramirez L."/>
            <person name="Pisabarro A.G."/>
            <person name="Kuo A."/>
            <person name="Tritt A."/>
            <person name="Lipzen A."/>
            <person name="He G."/>
            <person name="Yan M."/>
            <person name="Ng V."/>
            <person name="Cullen D."/>
            <person name="Martin F."/>
            <person name="Rosso M.-N."/>
            <person name="Henrissat B."/>
            <person name="Hibbett D."/>
            <person name="Martinez A.T."/>
            <person name="Grigoriev I.V."/>
        </authorList>
    </citation>
    <scope>NUCLEOTIDE SEQUENCE</scope>
    <source>
        <strain evidence="2">AH 40177</strain>
    </source>
</reference>
<organism evidence="2 3">
    <name type="scientific">Rhodocollybia butyracea</name>
    <dbReference type="NCBI Taxonomy" id="206335"/>
    <lineage>
        <taxon>Eukaryota</taxon>
        <taxon>Fungi</taxon>
        <taxon>Dikarya</taxon>
        <taxon>Basidiomycota</taxon>
        <taxon>Agaricomycotina</taxon>
        <taxon>Agaricomycetes</taxon>
        <taxon>Agaricomycetidae</taxon>
        <taxon>Agaricales</taxon>
        <taxon>Marasmiineae</taxon>
        <taxon>Omphalotaceae</taxon>
        <taxon>Rhodocollybia</taxon>
    </lineage>
</organism>
<evidence type="ECO:0000313" key="3">
    <source>
        <dbReference type="Proteomes" id="UP000772434"/>
    </source>
</evidence>
<dbReference type="Proteomes" id="UP000772434">
    <property type="component" value="Unassembled WGS sequence"/>
</dbReference>
<feature type="transmembrane region" description="Helical" evidence="1">
    <location>
        <begin position="37"/>
        <end position="57"/>
    </location>
</feature>
<keyword evidence="1" id="KW-0472">Membrane</keyword>
<feature type="transmembrane region" description="Helical" evidence="1">
    <location>
        <begin position="12"/>
        <end position="31"/>
    </location>
</feature>
<keyword evidence="3" id="KW-1185">Reference proteome</keyword>
<sequence length="79" mass="8820">MLTALARIACADTGFWVTLVFAFADFFAVFLSEKSSATLVATFSVFLEAFLSDLPIVDKKTGEQKTRVRCLCYIREKIS</sequence>
<name>A0A9P5PYB0_9AGAR</name>